<evidence type="ECO:0000256" key="1">
    <source>
        <dbReference type="ARBA" id="ARBA00004123"/>
    </source>
</evidence>
<dbReference type="GO" id="GO:0000981">
    <property type="term" value="F:DNA-binding transcription factor activity, RNA polymerase II-specific"/>
    <property type="evidence" value="ECO:0007669"/>
    <property type="project" value="InterPro"/>
</dbReference>
<dbReference type="EMBL" id="ML977516">
    <property type="protein sequence ID" value="KAF2125339.1"/>
    <property type="molecule type" value="Genomic_DNA"/>
</dbReference>
<dbReference type="InterPro" id="IPR036864">
    <property type="entry name" value="Zn2-C6_fun-type_DNA-bd_sf"/>
</dbReference>
<dbReference type="GO" id="GO:0008270">
    <property type="term" value="F:zinc ion binding"/>
    <property type="evidence" value="ECO:0007669"/>
    <property type="project" value="InterPro"/>
</dbReference>
<reference evidence="6" key="1">
    <citation type="journal article" date="2020" name="Stud. Mycol.">
        <title>101 Dothideomycetes genomes: a test case for predicting lifestyles and emergence of pathogens.</title>
        <authorList>
            <person name="Haridas S."/>
            <person name="Albert R."/>
            <person name="Binder M."/>
            <person name="Bloem J."/>
            <person name="Labutti K."/>
            <person name="Salamov A."/>
            <person name="Andreopoulos B."/>
            <person name="Baker S."/>
            <person name="Barry K."/>
            <person name="Bills G."/>
            <person name="Bluhm B."/>
            <person name="Cannon C."/>
            <person name="Castanera R."/>
            <person name="Culley D."/>
            <person name="Daum C."/>
            <person name="Ezra D."/>
            <person name="Gonzalez J."/>
            <person name="Henrissat B."/>
            <person name="Kuo A."/>
            <person name="Liang C."/>
            <person name="Lipzen A."/>
            <person name="Lutzoni F."/>
            <person name="Magnuson J."/>
            <person name="Mondo S."/>
            <person name="Nolan M."/>
            <person name="Ohm R."/>
            <person name="Pangilinan J."/>
            <person name="Park H.-J."/>
            <person name="Ramirez L."/>
            <person name="Alfaro M."/>
            <person name="Sun H."/>
            <person name="Tritt A."/>
            <person name="Yoshinaga Y."/>
            <person name="Zwiers L.-H."/>
            <person name="Turgeon B."/>
            <person name="Goodwin S."/>
            <person name="Spatafora J."/>
            <person name="Crous P."/>
            <person name="Grigoriev I."/>
        </authorList>
    </citation>
    <scope>NUCLEOTIDE SEQUENCE</scope>
    <source>
        <strain evidence="6">CBS 119687</strain>
    </source>
</reference>
<comment type="subcellular location">
    <subcellularLocation>
        <location evidence="1">Nucleus</location>
    </subcellularLocation>
</comment>
<feature type="region of interest" description="Disordered" evidence="4">
    <location>
        <begin position="90"/>
        <end position="124"/>
    </location>
</feature>
<proteinExistence type="predicted"/>
<dbReference type="GO" id="GO:0005634">
    <property type="term" value="C:nucleus"/>
    <property type="evidence" value="ECO:0007669"/>
    <property type="project" value="UniProtKB-SubCell"/>
</dbReference>
<feature type="domain" description="Zn(2)-C6 fungal-type" evidence="5">
    <location>
        <begin position="20"/>
        <end position="47"/>
    </location>
</feature>
<dbReference type="SMART" id="SM00906">
    <property type="entry name" value="Fungal_trans"/>
    <property type="match status" value="1"/>
</dbReference>
<dbReference type="Pfam" id="PF04082">
    <property type="entry name" value="Fungal_trans"/>
    <property type="match status" value="1"/>
</dbReference>
<dbReference type="GO" id="GO:0003677">
    <property type="term" value="F:DNA binding"/>
    <property type="evidence" value="ECO:0007669"/>
    <property type="project" value="InterPro"/>
</dbReference>
<accession>A0A6A6A0H4</accession>
<dbReference type="AlphaFoldDB" id="A0A6A6A0H4"/>
<dbReference type="Pfam" id="PF00172">
    <property type="entry name" value="Zn_clus"/>
    <property type="match status" value="1"/>
</dbReference>
<dbReference type="PROSITE" id="PS50048">
    <property type="entry name" value="ZN2_CY6_FUNGAL_2"/>
    <property type="match status" value="1"/>
</dbReference>
<keyword evidence="7" id="KW-1185">Reference proteome</keyword>
<dbReference type="PANTHER" id="PTHR31001:SF45">
    <property type="entry name" value="ZN(II)2CYS6 TRANSCRIPTION FACTOR (EUROFUNG)"/>
    <property type="match status" value="1"/>
</dbReference>
<dbReference type="InterPro" id="IPR050613">
    <property type="entry name" value="Sec_Metabolite_Reg"/>
</dbReference>
<dbReference type="Proteomes" id="UP000799771">
    <property type="component" value="Unassembled WGS sequence"/>
</dbReference>
<dbReference type="SMART" id="SM00066">
    <property type="entry name" value="GAL4"/>
    <property type="match status" value="1"/>
</dbReference>
<dbReference type="RefSeq" id="XP_033519731.1">
    <property type="nucleotide sequence ID" value="XM_033668920.1"/>
</dbReference>
<organism evidence="6 7">
    <name type="scientific">Dothidotthia symphoricarpi CBS 119687</name>
    <dbReference type="NCBI Taxonomy" id="1392245"/>
    <lineage>
        <taxon>Eukaryota</taxon>
        <taxon>Fungi</taxon>
        <taxon>Dikarya</taxon>
        <taxon>Ascomycota</taxon>
        <taxon>Pezizomycotina</taxon>
        <taxon>Dothideomycetes</taxon>
        <taxon>Pleosporomycetidae</taxon>
        <taxon>Pleosporales</taxon>
        <taxon>Dothidotthiaceae</taxon>
        <taxon>Dothidotthia</taxon>
    </lineage>
</organism>
<evidence type="ECO:0000256" key="3">
    <source>
        <dbReference type="ARBA" id="ARBA00023242"/>
    </source>
</evidence>
<dbReference type="InterPro" id="IPR001138">
    <property type="entry name" value="Zn2Cys6_DnaBD"/>
</dbReference>
<dbReference type="GO" id="GO:0006351">
    <property type="term" value="P:DNA-templated transcription"/>
    <property type="evidence" value="ECO:0007669"/>
    <property type="project" value="InterPro"/>
</dbReference>
<evidence type="ECO:0000313" key="6">
    <source>
        <dbReference type="EMBL" id="KAF2125339.1"/>
    </source>
</evidence>
<dbReference type="InterPro" id="IPR007219">
    <property type="entry name" value="XnlR_reg_dom"/>
</dbReference>
<evidence type="ECO:0000313" key="7">
    <source>
        <dbReference type="Proteomes" id="UP000799771"/>
    </source>
</evidence>
<keyword evidence="2" id="KW-0479">Metal-binding</keyword>
<dbReference type="GeneID" id="54409352"/>
<dbReference type="CDD" id="cd00067">
    <property type="entry name" value="GAL4"/>
    <property type="match status" value="1"/>
</dbReference>
<name>A0A6A6A0H4_9PLEO</name>
<dbReference type="CDD" id="cd12148">
    <property type="entry name" value="fungal_TF_MHR"/>
    <property type="match status" value="1"/>
</dbReference>
<protein>
    <recommendedName>
        <fullName evidence="5">Zn(2)-C6 fungal-type domain-containing protein</fullName>
    </recommendedName>
</protein>
<evidence type="ECO:0000259" key="5">
    <source>
        <dbReference type="PROSITE" id="PS50048"/>
    </source>
</evidence>
<sequence>MATPAPASFSHPSKLQRVLACVLCQQRKVKCDRKFPCENCVKTHVQCIPATLTPRRQRRVLPERELLHRLHRYEDLLRQNNIDLESLPTDTTAENESSQATTGHHPAHPDMASPPSSMATSEPDYEAKSIWQAMSEGIDDSSSSSHEGVRTQEFMVRRAWDQFSHDDDRLFFGSRKAAVDLVTLHPSPAQIFRLWQVYLDNVNPLLKVTHIPTLQPRVVSATGNLTIIDANLEALMFSIYCLAVLSLDAGDCQAMFGSSQEHLLTTYSFGCQQALSNANFLRTDDLDCLTALYLYLVSVRSSTVPRSLSSMLGVAIRIAQRMGIENETRLSKHSIFEAEMRRRLWWSLTIFDTRTAEKADGHVATLTPIWDCNVPLNVNDSDLWPEMKEPPVQSKSTDALFAVVCSELADFVRHAAFHLDFAAPALKVLAKDTELGMVEATMENKYLKFCSQSNPLHYMTIWTARSFLAKFGLLKHLSSYFNSPGHKGLGGDAERNIALSHALDALECDTKIMISPLMKGFHWFMGNHFPGLSYVHLAYDLRRRPANELSERAWEAMSDNHDARFMPLTTDSPFFKIFAKLILQAWDAREAVLRQSGRELVLPRVVVSIRQTMGSSSSSIGLQPSPGDSAVELTDSQMMNPTGFGDPNMINFGLPWADLYSNMSSDALLGFDMCQPELNMMSWQ</sequence>
<dbReference type="OrthoDB" id="2269373at2759"/>
<evidence type="ECO:0000256" key="2">
    <source>
        <dbReference type="ARBA" id="ARBA00022723"/>
    </source>
</evidence>
<evidence type="ECO:0000256" key="4">
    <source>
        <dbReference type="SAM" id="MobiDB-lite"/>
    </source>
</evidence>
<keyword evidence="3" id="KW-0539">Nucleus</keyword>
<dbReference type="PANTHER" id="PTHR31001">
    <property type="entry name" value="UNCHARACTERIZED TRANSCRIPTIONAL REGULATORY PROTEIN"/>
    <property type="match status" value="1"/>
</dbReference>
<dbReference type="Gene3D" id="4.10.240.10">
    <property type="entry name" value="Zn(2)-C6 fungal-type DNA-binding domain"/>
    <property type="match status" value="1"/>
</dbReference>
<dbReference type="SUPFAM" id="SSF57701">
    <property type="entry name" value="Zn2/Cys6 DNA-binding domain"/>
    <property type="match status" value="1"/>
</dbReference>
<gene>
    <name evidence="6" type="ORF">P153DRAFT_370014</name>
</gene>
<feature type="compositionally biased region" description="Polar residues" evidence="4">
    <location>
        <begin position="90"/>
        <end position="102"/>
    </location>
</feature>